<dbReference type="Proteomes" id="UP001431209">
    <property type="component" value="Unassembled WGS sequence"/>
</dbReference>
<dbReference type="GO" id="GO:0005524">
    <property type="term" value="F:ATP binding"/>
    <property type="evidence" value="ECO:0007669"/>
    <property type="project" value="InterPro"/>
</dbReference>
<dbReference type="InterPro" id="IPR013632">
    <property type="entry name" value="Rad51_C"/>
</dbReference>
<dbReference type="PANTHER" id="PTHR46487">
    <property type="entry name" value="DNA REPAIR PROTEIN XRCC3"/>
    <property type="match status" value="1"/>
</dbReference>
<dbReference type="GO" id="GO:0045003">
    <property type="term" value="P:double-strand break repair via synthesis-dependent strand annealing"/>
    <property type="evidence" value="ECO:0007669"/>
    <property type="project" value="TreeGrafter"/>
</dbReference>
<dbReference type="GO" id="GO:0005657">
    <property type="term" value="C:replication fork"/>
    <property type="evidence" value="ECO:0007669"/>
    <property type="project" value="TreeGrafter"/>
</dbReference>
<dbReference type="GO" id="GO:0000722">
    <property type="term" value="P:telomere maintenance via recombination"/>
    <property type="evidence" value="ECO:0007669"/>
    <property type="project" value="TreeGrafter"/>
</dbReference>
<dbReference type="PANTHER" id="PTHR46487:SF1">
    <property type="entry name" value="DNA REPAIR PROTEIN XRCC3"/>
    <property type="match status" value="1"/>
</dbReference>
<comment type="caution">
    <text evidence="2">The sequence shown here is derived from an EMBL/GenBank/DDBJ whole genome shotgun (WGS) entry which is preliminary data.</text>
</comment>
<dbReference type="GO" id="GO:0140664">
    <property type="term" value="F:ATP-dependent DNA damage sensor activity"/>
    <property type="evidence" value="ECO:0007669"/>
    <property type="project" value="InterPro"/>
</dbReference>
<dbReference type="SUPFAM" id="SSF52540">
    <property type="entry name" value="P-loop containing nucleoside triphosphate hydrolases"/>
    <property type="match status" value="1"/>
</dbReference>
<dbReference type="GO" id="GO:0071140">
    <property type="term" value="P:resolution of mitotic recombination intermediates"/>
    <property type="evidence" value="ECO:0007669"/>
    <property type="project" value="TreeGrafter"/>
</dbReference>
<sequence>MKQVTTSQKEDVDLLIDTMNAYEEDSQNDSQNESQSQDLYSMAEVAFDGQRGKIRIEDVFSGKIETSFRYPLQPLVENGTAKPFPTKEQFTRALQNMKIFNLEALATYAANYPRNELLNKLNERGNRYSHSHVDFILYDLSAICLPRPLLDCSTLLNRCREMPNILSTGDQILDFSLNGGLRTRCSVELAGDAGSGKSQLCLQLAIQSLLPMELGGLEGRALFLNSETLSIGRLRELAGYKLKQIKGLLHEHETGSHPLNERTVELISNFNKIEDITDNIMMQVIGDHAHFRESVKMLNKFICDVKNQHESMFPRVGLVVVDSIASWYRNDKDFQDEGGAKNRSSQLFEIANEFKIIADQHNLCVVFVNQVTSDMSFEHGVKLAVGQNCVNDISTLQSKLYSSAADRYDDPDDPRRMIRNTHIMHNKIKPALGLAWTNCVNASILLTKIQVNLKSERAYKKSKIERDERSGIIYMHHENVEDVSSVSRYLHVVFAPFVKSNSSMFVVLPTGVEGIN</sequence>
<dbReference type="GO" id="GO:0000400">
    <property type="term" value="F:four-way junction DNA binding"/>
    <property type="evidence" value="ECO:0007669"/>
    <property type="project" value="TreeGrafter"/>
</dbReference>
<evidence type="ECO:0000313" key="3">
    <source>
        <dbReference type="Proteomes" id="UP001431209"/>
    </source>
</evidence>
<keyword evidence="3" id="KW-1185">Reference proteome</keyword>
<accession>A0AAW2ZL32</accession>
<dbReference type="InterPro" id="IPR020588">
    <property type="entry name" value="RecA_ATP-bd"/>
</dbReference>
<evidence type="ECO:0000259" key="1">
    <source>
        <dbReference type="PROSITE" id="PS50162"/>
    </source>
</evidence>
<protein>
    <submittedName>
        <fullName evidence="2">DNA repair protein XRCC3</fullName>
    </submittedName>
</protein>
<dbReference type="GO" id="GO:0033065">
    <property type="term" value="C:Rad51C-XRCC3 complex"/>
    <property type="evidence" value="ECO:0007669"/>
    <property type="project" value="TreeGrafter"/>
</dbReference>
<name>A0AAW2ZL32_9EUKA</name>
<dbReference type="Pfam" id="PF08423">
    <property type="entry name" value="Rad51"/>
    <property type="match status" value="2"/>
</dbReference>
<dbReference type="EMBL" id="JAOPGA020001692">
    <property type="protein sequence ID" value="KAL0490526.1"/>
    <property type="molecule type" value="Genomic_DNA"/>
</dbReference>
<feature type="domain" description="RecA family profile 1" evidence="1">
    <location>
        <begin position="162"/>
        <end position="371"/>
    </location>
</feature>
<dbReference type="InterPro" id="IPR027417">
    <property type="entry name" value="P-loop_NTPase"/>
</dbReference>
<proteinExistence type="predicted"/>
<organism evidence="2 3">
    <name type="scientific">Acrasis kona</name>
    <dbReference type="NCBI Taxonomy" id="1008807"/>
    <lineage>
        <taxon>Eukaryota</taxon>
        <taxon>Discoba</taxon>
        <taxon>Heterolobosea</taxon>
        <taxon>Tetramitia</taxon>
        <taxon>Eutetramitia</taxon>
        <taxon>Acrasidae</taxon>
        <taxon>Acrasis</taxon>
    </lineage>
</organism>
<dbReference type="PROSITE" id="PS50162">
    <property type="entry name" value="RECA_2"/>
    <property type="match status" value="1"/>
</dbReference>
<dbReference type="AlphaFoldDB" id="A0AAW2ZL32"/>
<reference evidence="2 3" key="1">
    <citation type="submission" date="2024-03" db="EMBL/GenBank/DDBJ databases">
        <title>The Acrasis kona genome and developmental transcriptomes reveal deep origins of eukaryotic multicellular pathways.</title>
        <authorList>
            <person name="Sheikh S."/>
            <person name="Fu C.-J."/>
            <person name="Brown M.W."/>
            <person name="Baldauf S.L."/>
        </authorList>
    </citation>
    <scope>NUCLEOTIDE SEQUENCE [LARGE SCALE GENOMIC DNA]</scope>
    <source>
        <strain evidence="2 3">ATCC MYA-3509</strain>
    </source>
</reference>
<dbReference type="GO" id="GO:0090656">
    <property type="term" value="P:t-circle formation"/>
    <property type="evidence" value="ECO:0007669"/>
    <property type="project" value="TreeGrafter"/>
</dbReference>
<gene>
    <name evidence="2" type="ORF">AKO1_003006</name>
</gene>
<dbReference type="Gene3D" id="3.40.50.300">
    <property type="entry name" value="P-loop containing nucleotide triphosphate hydrolases"/>
    <property type="match status" value="1"/>
</dbReference>
<evidence type="ECO:0000313" key="2">
    <source>
        <dbReference type="EMBL" id="KAL0490526.1"/>
    </source>
</evidence>